<gene>
    <name evidence="1" type="ORF">LTR37_001962</name>
</gene>
<sequence>MVPLIPFSLKPWHEVSCHICRFRQDIKHRPDVQQQMDGGGGGAAAAQNIPMQNGPPQGWNGQHAQQPQYAPGGGHPAYK</sequence>
<organism evidence="1 2">
    <name type="scientific">Vermiconidia calcicola</name>
    <dbReference type="NCBI Taxonomy" id="1690605"/>
    <lineage>
        <taxon>Eukaryota</taxon>
        <taxon>Fungi</taxon>
        <taxon>Dikarya</taxon>
        <taxon>Ascomycota</taxon>
        <taxon>Pezizomycotina</taxon>
        <taxon>Dothideomycetes</taxon>
        <taxon>Dothideomycetidae</taxon>
        <taxon>Mycosphaerellales</taxon>
        <taxon>Extremaceae</taxon>
        <taxon>Vermiconidia</taxon>
    </lineage>
</organism>
<dbReference type="Proteomes" id="UP001281147">
    <property type="component" value="Unassembled WGS sequence"/>
</dbReference>
<protein>
    <submittedName>
        <fullName evidence="1">Uncharacterized protein</fullName>
    </submittedName>
</protein>
<evidence type="ECO:0000313" key="1">
    <source>
        <dbReference type="EMBL" id="KAK3723239.1"/>
    </source>
</evidence>
<reference evidence="1" key="1">
    <citation type="submission" date="2023-07" db="EMBL/GenBank/DDBJ databases">
        <title>Black Yeasts Isolated from many extreme environments.</title>
        <authorList>
            <person name="Coleine C."/>
            <person name="Stajich J.E."/>
            <person name="Selbmann L."/>
        </authorList>
    </citation>
    <scope>NUCLEOTIDE SEQUENCE</scope>
    <source>
        <strain evidence="1">CCFEE 5714</strain>
    </source>
</reference>
<evidence type="ECO:0000313" key="2">
    <source>
        <dbReference type="Proteomes" id="UP001281147"/>
    </source>
</evidence>
<dbReference type="EMBL" id="JAUTXU010000010">
    <property type="protein sequence ID" value="KAK3723239.1"/>
    <property type="molecule type" value="Genomic_DNA"/>
</dbReference>
<comment type="caution">
    <text evidence="1">The sequence shown here is derived from an EMBL/GenBank/DDBJ whole genome shotgun (WGS) entry which is preliminary data.</text>
</comment>
<accession>A0ACC3NUJ1</accession>
<keyword evidence="2" id="KW-1185">Reference proteome</keyword>
<name>A0ACC3NUJ1_9PEZI</name>
<proteinExistence type="predicted"/>